<feature type="domain" description="Epoxide hydrolase N-terminal" evidence="8">
    <location>
        <begin position="52"/>
        <end position="162"/>
    </location>
</feature>
<evidence type="ECO:0000313" key="9">
    <source>
        <dbReference type="EMBL" id="GFG32671.1"/>
    </source>
</evidence>
<proteinExistence type="inferred from homology"/>
<comment type="similarity">
    <text evidence="3 6">Belongs to the peptidase S33 family.</text>
</comment>
<comment type="catalytic activity">
    <reaction evidence="1 6">
        <text>1-(4-methoxyphenyl)-N-methyl-N-[(3-methyloxetan-3-yl)methyl]methanamine + H2O = 2-{[(4-methoxybenzyl)(methyl)amino]methyl}-2-methylpropane-1,3-diol</text>
        <dbReference type="Rhea" id="RHEA:55764"/>
        <dbReference type="ChEBI" id="CHEBI:15377"/>
        <dbReference type="ChEBI" id="CHEBI:139161"/>
        <dbReference type="ChEBI" id="CHEBI:139164"/>
        <dbReference type="EC" id="3.3.2.9"/>
    </reaction>
</comment>
<keyword evidence="5 6" id="KW-0378">Hydrolase</keyword>
<dbReference type="GO" id="GO:0005789">
    <property type="term" value="C:endoplasmic reticulum membrane"/>
    <property type="evidence" value="ECO:0007669"/>
    <property type="project" value="UniProtKB-SubCell"/>
</dbReference>
<evidence type="ECO:0000256" key="2">
    <source>
        <dbReference type="ARBA" id="ARBA00004111"/>
    </source>
</evidence>
<evidence type="ECO:0000313" key="10">
    <source>
        <dbReference type="Proteomes" id="UP000502823"/>
    </source>
</evidence>
<protein>
    <recommendedName>
        <fullName evidence="6">Epoxide hydrolase</fullName>
        <ecNumber evidence="6">3.3.2.9</ecNumber>
    </recommendedName>
</protein>
<dbReference type="Pfam" id="PF06441">
    <property type="entry name" value="EHN"/>
    <property type="match status" value="1"/>
</dbReference>
<keyword evidence="6" id="KW-0256">Endoplasmic reticulum</keyword>
<dbReference type="FunCoup" id="A0A6L2PJA4">
    <property type="interactions" value="221"/>
</dbReference>
<comment type="subcellular location">
    <subcellularLocation>
        <location evidence="6">Endoplasmic reticulum membrane</location>
    </subcellularLocation>
    <subcellularLocation>
        <location evidence="2">Microsome membrane</location>
        <topology evidence="2">Single-pass membrane protein</topology>
    </subcellularLocation>
</comment>
<gene>
    <name evidence="9" type="ORF">Cfor_04763</name>
</gene>
<dbReference type="InterPro" id="IPR010497">
    <property type="entry name" value="Epoxide_hydro_N"/>
</dbReference>
<feature type="active site" description="Nucleophile" evidence="7">
    <location>
        <position position="228"/>
    </location>
</feature>
<keyword evidence="4 6" id="KW-0058">Aromatic hydrocarbons catabolism</keyword>
<dbReference type="GO" id="GO:0033961">
    <property type="term" value="F:cis-stilbene-oxide hydrolase activity"/>
    <property type="evidence" value="ECO:0007669"/>
    <property type="project" value="UniProtKB-UniRule"/>
</dbReference>
<dbReference type="Gene3D" id="3.40.50.1820">
    <property type="entry name" value="alpha/beta hydrolase"/>
    <property type="match status" value="1"/>
</dbReference>
<organism evidence="9 10">
    <name type="scientific">Coptotermes formosanus</name>
    <name type="common">Formosan subterranean termite</name>
    <dbReference type="NCBI Taxonomy" id="36987"/>
    <lineage>
        <taxon>Eukaryota</taxon>
        <taxon>Metazoa</taxon>
        <taxon>Ecdysozoa</taxon>
        <taxon>Arthropoda</taxon>
        <taxon>Hexapoda</taxon>
        <taxon>Insecta</taxon>
        <taxon>Pterygota</taxon>
        <taxon>Neoptera</taxon>
        <taxon>Polyneoptera</taxon>
        <taxon>Dictyoptera</taxon>
        <taxon>Blattodea</taxon>
        <taxon>Blattoidea</taxon>
        <taxon>Termitoidae</taxon>
        <taxon>Rhinotermitidae</taxon>
        <taxon>Coptotermes</taxon>
    </lineage>
</organism>
<evidence type="ECO:0000256" key="1">
    <source>
        <dbReference type="ARBA" id="ARBA00000221"/>
    </source>
</evidence>
<dbReference type="InterPro" id="IPR000639">
    <property type="entry name" value="Epox_hydrolase-like"/>
</dbReference>
<dbReference type="Proteomes" id="UP000502823">
    <property type="component" value="Unassembled WGS sequence"/>
</dbReference>
<accession>A0A6L2PJA4</accession>
<comment type="catalytic activity">
    <reaction evidence="6">
        <text>cis-stilbene oxide + H2O = (1R,2R)-hydrobenzoin</text>
        <dbReference type="Rhea" id="RHEA:23900"/>
        <dbReference type="ChEBI" id="CHEBI:15377"/>
        <dbReference type="ChEBI" id="CHEBI:50004"/>
        <dbReference type="ChEBI" id="CHEBI:50014"/>
        <dbReference type="EC" id="3.3.2.9"/>
    </reaction>
</comment>
<reference evidence="10" key="1">
    <citation type="submission" date="2020-01" db="EMBL/GenBank/DDBJ databases">
        <title>Draft genome sequence of the Termite Coptotermes fromosanus.</title>
        <authorList>
            <person name="Itakura S."/>
            <person name="Yosikawa Y."/>
            <person name="Umezawa K."/>
        </authorList>
    </citation>
    <scope>NUCLEOTIDE SEQUENCE [LARGE SCALE GENOMIC DNA]</scope>
</reference>
<comment type="caution">
    <text evidence="9">The sequence shown here is derived from an EMBL/GenBank/DDBJ whole genome shotgun (WGS) entry which is preliminary data.</text>
</comment>
<dbReference type="InParanoid" id="A0A6L2PJA4"/>
<name>A0A6L2PJA4_COPFO</name>
<dbReference type="EMBL" id="BLKM01000378">
    <property type="protein sequence ID" value="GFG32671.1"/>
    <property type="molecule type" value="Genomic_DNA"/>
</dbReference>
<dbReference type="PANTHER" id="PTHR21661:SF35">
    <property type="entry name" value="EPOXIDE HYDROLASE"/>
    <property type="match status" value="1"/>
</dbReference>
<evidence type="ECO:0000259" key="8">
    <source>
        <dbReference type="Pfam" id="PF06441"/>
    </source>
</evidence>
<keyword evidence="10" id="KW-1185">Reference proteome</keyword>
<feature type="active site" description="Proton acceptor" evidence="7">
    <location>
        <position position="431"/>
    </location>
</feature>
<dbReference type="InterPro" id="IPR029058">
    <property type="entry name" value="AB_hydrolase_fold"/>
</dbReference>
<dbReference type="GO" id="GO:0097176">
    <property type="term" value="P:epoxide metabolic process"/>
    <property type="evidence" value="ECO:0007669"/>
    <property type="project" value="TreeGrafter"/>
</dbReference>
<dbReference type="PANTHER" id="PTHR21661">
    <property type="entry name" value="EPOXIDE HYDROLASE 1-RELATED"/>
    <property type="match status" value="1"/>
</dbReference>
<keyword evidence="6" id="KW-0472">Membrane</keyword>
<dbReference type="PRINTS" id="PR00412">
    <property type="entry name" value="EPOXHYDRLASE"/>
</dbReference>
<sequence length="458" mass="51876">MGLLGKLLLVSVTLAAVGIGYISYTLNQVPQLPELKSTWWGAGQRRKLDESIRSFKVNISDDILHDLQIRLDLPSHLTSPLENVNFEYGFNTNYLKKVVEFWKTKYNWREREVFLNSFPHFKTYVDGLDLHFIHVKPQNVDKDIDVLPLLLLHGWPGSVREFYDLIPLLTTPRKDVNFVFEVIAPSLPGYGFSEGASKPGLGAAQVAVVMKNLMERIGFKKFYAHGGDWGAVIVSHMGVLFPKSVLGVHSNMCFVNSLSSNLKRVIGSLWPTLFVEEAHVDKVYPLGKHFAFVLEEMGYMHLQATKPDTAGVALRDSPVGLAAYILEKFSTWTDSNWRSLPDGGLTRKYRLTDLLDNVMIYWVTGSITTSMRLYSESFNKAQFALKLDSIPSLTPTGCAMFPNELAYQPKSFVQEKYHKLVRFTDMPRGGHFAAFEEPELLSDDVWETVKIIRSNRDA</sequence>
<feature type="active site" description="Proton donor" evidence="7">
    <location>
        <position position="374"/>
    </location>
</feature>
<evidence type="ECO:0000256" key="3">
    <source>
        <dbReference type="ARBA" id="ARBA00010088"/>
    </source>
</evidence>
<dbReference type="EC" id="3.3.2.9" evidence="6"/>
<dbReference type="InterPro" id="IPR016292">
    <property type="entry name" value="Epoxide_hydrolase"/>
</dbReference>
<comment type="function">
    <text evidence="6">Catalyzes juvenile hormone hydrolysis.</text>
</comment>
<dbReference type="AlphaFoldDB" id="A0A6L2PJA4"/>
<dbReference type="SUPFAM" id="SSF53474">
    <property type="entry name" value="alpha/beta-Hydrolases"/>
    <property type="match status" value="1"/>
</dbReference>
<evidence type="ECO:0000256" key="6">
    <source>
        <dbReference type="PIRNR" id="PIRNR001112"/>
    </source>
</evidence>
<dbReference type="PIRSF" id="PIRSF001112">
    <property type="entry name" value="Epoxide_hydrolase"/>
    <property type="match status" value="1"/>
</dbReference>
<evidence type="ECO:0000256" key="7">
    <source>
        <dbReference type="PIRSR" id="PIRSR001112-1"/>
    </source>
</evidence>
<evidence type="ECO:0000256" key="4">
    <source>
        <dbReference type="ARBA" id="ARBA00022797"/>
    </source>
</evidence>
<dbReference type="OrthoDB" id="7130006at2759"/>
<evidence type="ECO:0000256" key="5">
    <source>
        <dbReference type="ARBA" id="ARBA00022801"/>
    </source>
</evidence>